<evidence type="ECO:0000256" key="5">
    <source>
        <dbReference type="ARBA" id="ARBA00022989"/>
    </source>
</evidence>
<dbReference type="EMBL" id="BPQV01000001">
    <property type="protein sequence ID" value="GJE25690.1"/>
    <property type="molecule type" value="Genomic_DNA"/>
</dbReference>
<feature type="transmembrane region" description="Helical" evidence="8">
    <location>
        <begin position="114"/>
        <end position="136"/>
    </location>
</feature>
<dbReference type="PANTHER" id="PTHR42751">
    <property type="entry name" value="SODIUM/HYDROGEN EXCHANGER FAMILY/TRKA DOMAIN PROTEIN"/>
    <property type="match status" value="1"/>
</dbReference>
<comment type="similarity">
    <text evidence="2">Belongs to the monovalent cation:proton antiporter 2 (CPA2) transporter (TC 2.A.37) family.</text>
</comment>
<feature type="transmembrane region" description="Helical" evidence="8">
    <location>
        <begin position="88"/>
        <end position="108"/>
    </location>
</feature>
<evidence type="ECO:0000256" key="4">
    <source>
        <dbReference type="ARBA" id="ARBA00022692"/>
    </source>
</evidence>
<feature type="transmembrane region" description="Helical" evidence="8">
    <location>
        <begin position="57"/>
        <end position="76"/>
    </location>
</feature>
<dbReference type="Gene3D" id="1.20.1530.20">
    <property type="match status" value="1"/>
</dbReference>
<reference evidence="10" key="2">
    <citation type="submission" date="2021-08" db="EMBL/GenBank/DDBJ databases">
        <authorList>
            <person name="Tani A."/>
            <person name="Ola A."/>
            <person name="Ogura Y."/>
            <person name="Katsura K."/>
            <person name="Hayashi T."/>
        </authorList>
    </citation>
    <scope>NUCLEOTIDE SEQUENCE</scope>
    <source>
        <strain evidence="10">NBRC 15689</strain>
    </source>
</reference>
<dbReference type="Proteomes" id="UP001055156">
    <property type="component" value="Unassembled WGS sequence"/>
</dbReference>
<protein>
    <submittedName>
        <fullName evidence="10">Cation/proton antiporter YbaL</fullName>
    </submittedName>
</protein>
<dbReference type="NCBIfam" id="NF007950">
    <property type="entry name" value="PRK10669.1"/>
    <property type="match status" value="1"/>
</dbReference>
<feature type="transmembrane region" description="Helical" evidence="8">
    <location>
        <begin position="329"/>
        <end position="351"/>
    </location>
</feature>
<dbReference type="Gene3D" id="3.40.50.720">
    <property type="entry name" value="NAD(P)-binding Rossmann-like Domain"/>
    <property type="match status" value="1"/>
</dbReference>
<evidence type="ECO:0000256" key="1">
    <source>
        <dbReference type="ARBA" id="ARBA00004141"/>
    </source>
</evidence>
<dbReference type="SUPFAM" id="SSF51735">
    <property type="entry name" value="NAD(P)-binding Rossmann-fold domains"/>
    <property type="match status" value="1"/>
</dbReference>
<feature type="compositionally biased region" description="Polar residues" evidence="7">
    <location>
        <begin position="595"/>
        <end position="605"/>
    </location>
</feature>
<dbReference type="RefSeq" id="WP_238309616.1">
    <property type="nucleotide sequence ID" value="NZ_BPQV01000001.1"/>
</dbReference>
<gene>
    <name evidence="10" type="primary">ybaL</name>
    <name evidence="10" type="ORF">LKMONMHP_0529</name>
</gene>
<keyword evidence="11" id="KW-1185">Reference proteome</keyword>
<evidence type="ECO:0000256" key="2">
    <source>
        <dbReference type="ARBA" id="ARBA00005551"/>
    </source>
</evidence>
<evidence type="ECO:0000256" key="8">
    <source>
        <dbReference type="SAM" id="Phobius"/>
    </source>
</evidence>
<keyword evidence="5 8" id="KW-1133">Transmembrane helix</keyword>
<dbReference type="InterPro" id="IPR006153">
    <property type="entry name" value="Cation/H_exchanger_TM"/>
</dbReference>
<feature type="transmembrane region" description="Helical" evidence="8">
    <location>
        <begin position="6"/>
        <end position="28"/>
    </location>
</feature>
<feature type="transmembrane region" description="Helical" evidence="8">
    <location>
        <begin position="357"/>
        <end position="379"/>
    </location>
</feature>
<feature type="compositionally biased region" description="Basic and acidic residues" evidence="7">
    <location>
        <begin position="612"/>
        <end position="621"/>
    </location>
</feature>
<keyword evidence="4 8" id="KW-0812">Transmembrane</keyword>
<proteinExistence type="inferred from homology"/>
<keyword evidence="3" id="KW-0813">Transport</keyword>
<feature type="transmembrane region" description="Helical" evidence="8">
    <location>
        <begin position="148"/>
        <end position="172"/>
    </location>
</feature>
<organism evidence="10 11">
    <name type="scientific">Methylobacterium organophilum</name>
    <dbReference type="NCBI Taxonomy" id="410"/>
    <lineage>
        <taxon>Bacteria</taxon>
        <taxon>Pseudomonadati</taxon>
        <taxon>Pseudomonadota</taxon>
        <taxon>Alphaproteobacteria</taxon>
        <taxon>Hyphomicrobiales</taxon>
        <taxon>Methylobacteriaceae</taxon>
        <taxon>Methylobacterium</taxon>
    </lineage>
</organism>
<dbReference type="PROSITE" id="PS51201">
    <property type="entry name" value="RCK_N"/>
    <property type="match status" value="1"/>
</dbReference>
<evidence type="ECO:0000313" key="10">
    <source>
        <dbReference type="EMBL" id="GJE25690.1"/>
    </source>
</evidence>
<evidence type="ECO:0000256" key="3">
    <source>
        <dbReference type="ARBA" id="ARBA00022448"/>
    </source>
</evidence>
<dbReference type="InterPro" id="IPR036291">
    <property type="entry name" value="NAD(P)-bd_dom_sf"/>
</dbReference>
<evidence type="ECO:0000313" key="11">
    <source>
        <dbReference type="Proteomes" id="UP001055156"/>
    </source>
</evidence>
<accession>A0ABQ4T605</accession>
<name>A0ABQ4T605_METOR</name>
<dbReference type="InterPro" id="IPR038770">
    <property type="entry name" value="Na+/solute_symporter_sf"/>
</dbReference>
<feature type="transmembrane region" description="Helical" evidence="8">
    <location>
        <begin position="208"/>
        <end position="229"/>
    </location>
</feature>
<dbReference type="PANTHER" id="PTHR42751:SF1">
    <property type="entry name" value="CATION_PROTON ANTIPORTER YBAL-RELATED"/>
    <property type="match status" value="1"/>
</dbReference>
<dbReference type="Pfam" id="PF00999">
    <property type="entry name" value="Na_H_Exchanger"/>
    <property type="match status" value="1"/>
</dbReference>
<evidence type="ECO:0000256" key="7">
    <source>
        <dbReference type="SAM" id="MobiDB-lite"/>
    </source>
</evidence>
<dbReference type="Pfam" id="PF02254">
    <property type="entry name" value="TrkA_N"/>
    <property type="match status" value="1"/>
</dbReference>
<comment type="subcellular location">
    <subcellularLocation>
        <location evidence="1">Membrane</location>
        <topology evidence="1">Multi-pass membrane protein</topology>
    </subcellularLocation>
</comment>
<evidence type="ECO:0000256" key="6">
    <source>
        <dbReference type="ARBA" id="ARBA00023136"/>
    </source>
</evidence>
<keyword evidence="6 8" id="KW-0472">Membrane</keyword>
<comment type="caution">
    <text evidence="10">The sequence shown here is derived from an EMBL/GenBank/DDBJ whole genome shotgun (WGS) entry which is preliminary data.</text>
</comment>
<feature type="transmembrane region" description="Helical" evidence="8">
    <location>
        <begin position="250"/>
        <end position="283"/>
    </location>
</feature>
<feature type="transmembrane region" description="Helical" evidence="8">
    <location>
        <begin position="391"/>
        <end position="411"/>
    </location>
</feature>
<feature type="domain" description="RCK N-terminal" evidence="9">
    <location>
        <begin position="445"/>
        <end position="562"/>
    </location>
</feature>
<evidence type="ECO:0000259" key="9">
    <source>
        <dbReference type="PROSITE" id="PS51201"/>
    </source>
</evidence>
<dbReference type="InterPro" id="IPR003148">
    <property type="entry name" value="RCK_N"/>
</dbReference>
<feature type="transmembrane region" description="Helical" evidence="8">
    <location>
        <begin position="303"/>
        <end position="322"/>
    </location>
</feature>
<sequence length="621" mass="65127">MPHATELISIIALGLVCAFLFGMAAQFLRLPPLVGYLLAGIAIGPFTPGYVGDAELAQQLAEIGVILLMFGVGLHFSIKDLMAVRTIALPGAIVQIAAATAMGGGLALSWGWSLGAGLVFGLALSVASTVVLLRALEEQGLLDSDKGRIAVGWLIVEDLAMVLALVLLPALAPGLGGAADAGGGHGGAAASLAHLIADLSGKDIGDSLWLTLGLTVVKVGIFVTVMLVGGRRFVPWILEKAARTGSRELFTLAVLALALGIAFGSAELFGVSFALGAFFAGMVLAESDLSHQAAADSLPLQDAFAVLFFVSVGMLFDPGILLREPLSVLAVLGVIVLGKSVAAIAIVLAFGHPVGTALTIAASLAQIGEFSFILVSLGITLKLLPVEGRDLVLGGALLSITLNPLFFALAARVTRYLGEHPDLATRFERRRGAPIEIRSDRVRHRDHAVIVGYGRVGSAIANALRDWELPFVVVERDRRRIMELRAAGIPAVFGDATAPGILDAAEIGTARLLVVANPEAHQGRRLLEIARDANPGIDTLVRTHSDAERRKLEEARAGLVLMGERELALGMMRYALRSLGIREGEARIFVDSSRSESQVAPSSGPEQGAPELRPHREEAAE</sequence>
<reference evidence="10" key="1">
    <citation type="journal article" date="2021" name="Front. Microbiol.">
        <title>Comprehensive Comparative Genomics and Phenotyping of Methylobacterium Species.</title>
        <authorList>
            <person name="Alessa O."/>
            <person name="Ogura Y."/>
            <person name="Fujitani Y."/>
            <person name="Takami H."/>
            <person name="Hayashi T."/>
            <person name="Sahin N."/>
            <person name="Tani A."/>
        </authorList>
    </citation>
    <scope>NUCLEOTIDE SEQUENCE</scope>
    <source>
        <strain evidence="10">NBRC 15689</strain>
    </source>
</reference>
<feature type="region of interest" description="Disordered" evidence="7">
    <location>
        <begin position="591"/>
        <end position="621"/>
    </location>
</feature>